<comment type="caution">
    <text evidence="1">The sequence shown here is derived from an EMBL/GenBank/DDBJ whole genome shotgun (WGS) entry which is preliminary data.</text>
</comment>
<reference evidence="2" key="1">
    <citation type="journal article" date="2019" name="Int. J. Syst. Evol. Microbiol.">
        <title>The Global Catalogue of Microorganisms (GCM) 10K type strain sequencing project: providing services to taxonomists for standard genome sequencing and annotation.</title>
        <authorList>
            <consortium name="The Broad Institute Genomics Platform"/>
            <consortium name="The Broad Institute Genome Sequencing Center for Infectious Disease"/>
            <person name="Wu L."/>
            <person name="Ma J."/>
        </authorList>
    </citation>
    <scope>NUCLEOTIDE SEQUENCE [LARGE SCALE GENOMIC DNA]</scope>
    <source>
        <strain evidence="2">CGMCC 1.9106</strain>
    </source>
</reference>
<evidence type="ECO:0000313" key="1">
    <source>
        <dbReference type="EMBL" id="MFC7247148.1"/>
    </source>
</evidence>
<gene>
    <name evidence="1" type="ORF">ACFQO7_32135</name>
</gene>
<dbReference type="Proteomes" id="UP001596392">
    <property type="component" value="Unassembled WGS sequence"/>
</dbReference>
<sequence length="76" mass="8188">VDTSKMPKQARIIAEAMKKYGVIVADNGSPWYLSGAPDDRWSNDALRALKNLQGNDFEAVDTAGMMTDKNSGAVKG</sequence>
<feature type="non-terminal residue" evidence="1">
    <location>
        <position position="1"/>
    </location>
</feature>
<accession>A0ABW2H704</accession>
<evidence type="ECO:0000313" key="2">
    <source>
        <dbReference type="Proteomes" id="UP001596392"/>
    </source>
</evidence>
<protein>
    <submittedName>
        <fullName evidence="1">Uncharacterized protein</fullName>
    </submittedName>
</protein>
<proteinExistence type="predicted"/>
<keyword evidence="2" id="KW-1185">Reference proteome</keyword>
<organism evidence="1 2">
    <name type="scientific">Catellatospora aurea</name>
    <dbReference type="NCBI Taxonomy" id="1337874"/>
    <lineage>
        <taxon>Bacteria</taxon>
        <taxon>Bacillati</taxon>
        <taxon>Actinomycetota</taxon>
        <taxon>Actinomycetes</taxon>
        <taxon>Micromonosporales</taxon>
        <taxon>Micromonosporaceae</taxon>
        <taxon>Catellatospora</taxon>
    </lineage>
</organism>
<dbReference type="RefSeq" id="WP_376809904.1">
    <property type="nucleotide sequence ID" value="NZ_JBHTAC010000050.1"/>
</dbReference>
<dbReference type="EMBL" id="JBHTAC010000050">
    <property type="protein sequence ID" value="MFC7247148.1"/>
    <property type="molecule type" value="Genomic_DNA"/>
</dbReference>
<name>A0ABW2H704_9ACTN</name>